<dbReference type="InParanoid" id="A0A078B879"/>
<name>A0A078B879_STYLE</name>
<dbReference type="Proteomes" id="UP000039865">
    <property type="component" value="Unassembled WGS sequence"/>
</dbReference>
<protein>
    <submittedName>
        <fullName evidence="1">Uncharacterized protein</fullName>
    </submittedName>
</protein>
<organism evidence="1 2">
    <name type="scientific">Stylonychia lemnae</name>
    <name type="common">Ciliate</name>
    <dbReference type="NCBI Taxonomy" id="5949"/>
    <lineage>
        <taxon>Eukaryota</taxon>
        <taxon>Sar</taxon>
        <taxon>Alveolata</taxon>
        <taxon>Ciliophora</taxon>
        <taxon>Intramacronucleata</taxon>
        <taxon>Spirotrichea</taxon>
        <taxon>Stichotrichia</taxon>
        <taxon>Sporadotrichida</taxon>
        <taxon>Oxytrichidae</taxon>
        <taxon>Stylonychinae</taxon>
        <taxon>Stylonychia</taxon>
    </lineage>
</organism>
<sequence length="220" mass="25036">MLSSAVHEPRQTFGTYSNDCLSKTGYRGQAVHTTNYHTNGTGRDTYIVRDNGGFFQMYEPCKYGDIGTFSPKRSYRGPAPAIQGKAVQYHSDGTGRDGYCVQTSGGFNNPPCKLMEYRQAFLASLRKYDRPNSAYVKLGGMTGGMKRTASQNTFQTLASRQEELKKRDYLTETQLTFNYQFHASQKNLRKSQVQMDYRLSQPKKVRGRFTVRDNAKTIEY</sequence>
<accession>A0A078B879</accession>
<dbReference type="EMBL" id="CCKQ01018746">
    <property type="protein sequence ID" value="CDW90725.1"/>
    <property type="molecule type" value="Genomic_DNA"/>
</dbReference>
<proteinExistence type="predicted"/>
<dbReference type="AlphaFoldDB" id="A0A078B879"/>
<evidence type="ECO:0000313" key="2">
    <source>
        <dbReference type="Proteomes" id="UP000039865"/>
    </source>
</evidence>
<reference evidence="1 2" key="1">
    <citation type="submission" date="2014-06" db="EMBL/GenBank/DDBJ databases">
        <authorList>
            <person name="Swart Estienne"/>
        </authorList>
    </citation>
    <scope>NUCLEOTIDE SEQUENCE [LARGE SCALE GENOMIC DNA]</scope>
    <source>
        <strain evidence="1 2">130c</strain>
    </source>
</reference>
<gene>
    <name evidence="1" type="primary">Contig1827.g1979</name>
    <name evidence="1" type="ORF">STYLEM_19871</name>
</gene>
<keyword evidence="2" id="KW-1185">Reference proteome</keyword>
<evidence type="ECO:0000313" key="1">
    <source>
        <dbReference type="EMBL" id="CDW90725.1"/>
    </source>
</evidence>
<dbReference type="OrthoDB" id="283609at2759"/>